<evidence type="ECO:0000313" key="3">
    <source>
        <dbReference type="Proteomes" id="UP000266673"/>
    </source>
</evidence>
<evidence type="ECO:0000313" key="2">
    <source>
        <dbReference type="EMBL" id="RIB30083.1"/>
    </source>
</evidence>
<dbReference type="Pfam" id="PF07714">
    <property type="entry name" value="PK_Tyr_Ser-Thr"/>
    <property type="match status" value="1"/>
</dbReference>
<dbReference type="AlphaFoldDB" id="A0A397WBG0"/>
<keyword evidence="3" id="KW-1185">Reference proteome</keyword>
<name>A0A397WBG0_9GLOM</name>
<dbReference type="GO" id="GO:0004674">
    <property type="term" value="F:protein serine/threonine kinase activity"/>
    <property type="evidence" value="ECO:0007669"/>
    <property type="project" value="TreeGrafter"/>
</dbReference>
<comment type="caution">
    <text evidence="2">The sequence shown here is derived from an EMBL/GenBank/DDBJ whole genome shotgun (WGS) entry which is preliminary data.</text>
</comment>
<dbReference type="PANTHER" id="PTHR44329">
    <property type="entry name" value="SERINE/THREONINE-PROTEIN KINASE TNNI3K-RELATED"/>
    <property type="match status" value="1"/>
</dbReference>
<dbReference type="Proteomes" id="UP000266673">
    <property type="component" value="Unassembled WGS sequence"/>
</dbReference>
<protein>
    <submittedName>
        <fullName evidence="2">Kinase-like domain-containing protein</fullName>
    </submittedName>
</protein>
<dbReference type="PROSITE" id="PS50011">
    <property type="entry name" value="PROTEIN_KINASE_DOM"/>
    <property type="match status" value="1"/>
</dbReference>
<dbReference type="InterPro" id="IPR051681">
    <property type="entry name" value="Ser/Thr_Kinases-Pseudokinases"/>
</dbReference>
<gene>
    <name evidence="2" type="ORF">C2G38_688650</name>
</gene>
<dbReference type="GO" id="GO:0005524">
    <property type="term" value="F:ATP binding"/>
    <property type="evidence" value="ECO:0007669"/>
    <property type="project" value="InterPro"/>
</dbReference>
<keyword evidence="2" id="KW-0418">Kinase</keyword>
<dbReference type="Gene3D" id="1.10.510.10">
    <property type="entry name" value="Transferase(Phosphotransferase) domain 1"/>
    <property type="match status" value="1"/>
</dbReference>
<dbReference type="InterPro" id="IPR001245">
    <property type="entry name" value="Ser-Thr/Tyr_kinase_cat_dom"/>
</dbReference>
<organism evidence="2 3">
    <name type="scientific">Gigaspora rosea</name>
    <dbReference type="NCBI Taxonomy" id="44941"/>
    <lineage>
        <taxon>Eukaryota</taxon>
        <taxon>Fungi</taxon>
        <taxon>Fungi incertae sedis</taxon>
        <taxon>Mucoromycota</taxon>
        <taxon>Glomeromycotina</taxon>
        <taxon>Glomeromycetes</taxon>
        <taxon>Diversisporales</taxon>
        <taxon>Gigasporaceae</taxon>
        <taxon>Gigaspora</taxon>
    </lineage>
</organism>
<reference evidence="2 3" key="1">
    <citation type="submission" date="2018-06" db="EMBL/GenBank/DDBJ databases">
        <title>Comparative genomics reveals the genomic features of Rhizophagus irregularis, R. cerebriforme, R. diaphanum and Gigaspora rosea, and their symbiotic lifestyle signature.</title>
        <authorList>
            <person name="Morin E."/>
            <person name="San Clemente H."/>
            <person name="Chen E.C.H."/>
            <person name="De La Providencia I."/>
            <person name="Hainaut M."/>
            <person name="Kuo A."/>
            <person name="Kohler A."/>
            <person name="Murat C."/>
            <person name="Tang N."/>
            <person name="Roy S."/>
            <person name="Loubradou J."/>
            <person name="Henrissat B."/>
            <person name="Grigoriev I.V."/>
            <person name="Corradi N."/>
            <person name="Roux C."/>
            <person name="Martin F.M."/>
        </authorList>
    </citation>
    <scope>NUCLEOTIDE SEQUENCE [LARGE SCALE GENOMIC DNA]</scope>
    <source>
        <strain evidence="2 3">DAOM 194757</strain>
    </source>
</reference>
<proteinExistence type="predicted"/>
<evidence type="ECO:0000259" key="1">
    <source>
        <dbReference type="PROSITE" id="PS50011"/>
    </source>
</evidence>
<dbReference type="InterPro" id="IPR000719">
    <property type="entry name" value="Prot_kinase_dom"/>
</dbReference>
<dbReference type="STRING" id="44941.A0A397WBG0"/>
<accession>A0A397WBG0</accession>
<dbReference type="SUPFAM" id="SSF56112">
    <property type="entry name" value="Protein kinase-like (PK-like)"/>
    <property type="match status" value="1"/>
</dbReference>
<keyword evidence="2" id="KW-0808">Transferase</keyword>
<sequence>MEPDLKQVKEENSNPEIRHDYDEFDDFKKIDKKWTSGNKELDDLIKELQLKAKYKDKVMEWIPYDRLENIQKIDEGTFDTIYSAIWLDGKRIYLKKNNKLILSRKKCKVTLKEPNKLFHKGIFEKFKTFAEFGNQKNFFEVYGITRHPETEQYMIVCQYANGNLREYLDANFKKLTWEDKLKLLFSVAYNLSLIHNMGYVHKNLQSENIYVNTNVTNTTAYIFDFWWCNKIEDDNTVDDDIQEVLNYVFDYAAPEILSLSSEFTTAADIYSFGVILTEASKGIRPYSDLDVGKTKLALMIAKRGLRPEFGEGTPKPYINLAKQCMDANPEKRPSAEKICQILFNWYRIFDFDLECLNEEELQMRKADEK</sequence>
<feature type="domain" description="Protein kinase" evidence="1">
    <location>
        <begin position="67"/>
        <end position="346"/>
    </location>
</feature>
<dbReference type="InterPro" id="IPR011009">
    <property type="entry name" value="Kinase-like_dom_sf"/>
</dbReference>
<dbReference type="EMBL" id="QKWP01000022">
    <property type="protein sequence ID" value="RIB30083.1"/>
    <property type="molecule type" value="Genomic_DNA"/>
</dbReference>